<dbReference type="PANTHER" id="PTHR24020:SF84">
    <property type="entry name" value="VWFA DOMAIN-CONTAINING PROTEIN"/>
    <property type="match status" value="1"/>
</dbReference>
<name>A0A8B8E2R9_CRAVI</name>
<dbReference type="SMART" id="SM00327">
    <property type="entry name" value="VWA"/>
    <property type="match status" value="2"/>
</dbReference>
<keyword evidence="3" id="KW-1185">Reference proteome</keyword>
<dbReference type="RefSeq" id="XP_022334515.1">
    <property type="nucleotide sequence ID" value="XM_022478807.1"/>
</dbReference>
<dbReference type="GeneID" id="111131334"/>
<keyword evidence="1" id="KW-0732">Signal</keyword>
<dbReference type="InterPro" id="IPR036465">
    <property type="entry name" value="vWFA_dom_sf"/>
</dbReference>
<accession>A0A8B8E2R9</accession>
<feature type="signal peptide" evidence="1">
    <location>
        <begin position="1"/>
        <end position="25"/>
    </location>
</feature>
<protein>
    <submittedName>
        <fullName evidence="4">Collagen alpha-5(VI) chain-like</fullName>
    </submittedName>
</protein>
<evidence type="ECO:0000313" key="3">
    <source>
        <dbReference type="Proteomes" id="UP000694844"/>
    </source>
</evidence>
<dbReference type="PANTHER" id="PTHR24020">
    <property type="entry name" value="COLLAGEN ALPHA"/>
    <property type="match status" value="1"/>
</dbReference>
<dbReference type="Proteomes" id="UP000694844">
    <property type="component" value="Chromosome 4"/>
</dbReference>
<proteinExistence type="predicted"/>
<evidence type="ECO:0000256" key="1">
    <source>
        <dbReference type="SAM" id="SignalP"/>
    </source>
</evidence>
<dbReference type="Gene3D" id="3.40.50.410">
    <property type="entry name" value="von Willebrand factor, type A domain"/>
    <property type="match status" value="3"/>
</dbReference>
<organism evidence="3 4">
    <name type="scientific">Crassostrea virginica</name>
    <name type="common">Eastern oyster</name>
    <dbReference type="NCBI Taxonomy" id="6565"/>
    <lineage>
        <taxon>Eukaryota</taxon>
        <taxon>Metazoa</taxon>
        <taxon>Spiralia</taxon>
        <taxon>Lophotrochozoa</taxon>
        <taxon>Mollusca</taxon>
        <taxon>Bivalvia</taxon>
        <taxon>Autobranchia</taxon>
        <taxon>Pteriomorphia</taxon>
        <taxon>Ostreida</taxon>
        <taxon>Ostreoidea</taxon>
        <taxon>Ostreidae</taxon>
        <taxon>Crassostrea</taxon>
    </lineage>
</organism>
<feature type="domain" description="VWFA" evidence="2">
    <location>
        <begin position="454"/>
        <end position="622"/>
    </location>
</feature>
<dbReference type="InterPro" id="IPR050525">
    <property type="entry name" value="ECM_Assembly_Org"/>
</dbReference>
<reference evidence="4" key="1">
    <citation type="submission" date="2025-08" db="UniProtKB">
        <authorList>
            <consortium name="RefSeq"/>
        </authorList>
    </citation>
    <scope>IDENTIFICATION</scope>
    <source>
        <tissue evidence="4">Whole sample</tissue>
    </source>
</reference>
<dbReference type="AlphaFoldDB" id="A0A8B8E2R9"/>
<evidence type="ECO:0000259" key="2">
    <source>
        <dbReference type="PROSITE" id="PS50234"/>
    </source>
</evidence>
<sequence length="625" mass="70532">METRFGSRHLVARFILALVIQTTVSGSICQKKMADVVFLLDSSFSVWESDFKEQLRFVRSVVDNFQIGNDSIQVGILSFSSEIKANFYLDEYSDKEAINSAVNKIEHLGTAGTNTGGALKYARDVMLHEKHGGRALASKILILITDGMSYDYNETIRQAGITKESGIYILAVAVGAPMMQELEMVASTPTSDFVFNVTDFNSLPTIVHSLSTTTCLVPDIQQDGESAESITDSEVEDKIKKYCEKKPSDILFVIDSSSSIWPPHFQDILKFTIKVLNLFDVSPNKTRIGVIIFSDDVSTVLHLDNHLNSTELKDTISNIHQLKGGTETGKALKHARENEFNEKYNRKTDASKVIILLTDGQSIRPEDTSVEANKLKEENITVFVIGIGNRTDKRELSVVASSPRHQYNLQDYNALTTIKNMLVVKTCTVHFQIQDSPFEDLDEDEETCWETARDVMFVFDSPTIGTHKTKIIRKAITEMFRLMVIGSNQTRAGVLSNYCPTDLDTGLQEQESFLRSLNRQPTDGLKRLLRILRTRGYQQTSDKPVKQVGVIFLDREEHDSHDVIEEARRAARTRRLFVITIGNRVPTHTVESLCSDFHHRCVFHVPQYNSLIQYIPDIMDMVCYS</sequence>
<feature type="domain" description="VWFA" evidence="2">
    <location>
        <begin position="35"/>
        <end position="210"/>
    </location>
</feature>
<dbReference type="CDD" id="cd01472">
    <property type="entry name" value="vWA_collagen"/>
    <property type="match status" value="1"/>
</dbReference>
<feature type="domain" description="VWFA" evidence="2">
    <location>
        <begin position="249"/>
        <end position="422"/>
    </location>
</feature>
<dbReference type="PROSITE" id="PS50234">
    <property type="entry name" value="VWFA"/>
    <property type="match status" value="3"/>
</dbReference>
<dbReference type="SUPFAM" id="SSF53300">
    <property type="entry name" value="vWA-like"/>
    <property type="match status" value="3"/>
</dbReference>
<evidence type="ECO:0000313" key="4">
    <source>
        <dbReference type="RefSeq" id="XP_022334515.1"/>
    </source>
</evidence>
<dbReference type="PRINTS" id="PR00453">
    <property type="entry name" value="VWFADOMAIN"/>
</dbReference>
<feature type="chain" id="PRO_5034411657" evidence="1">
    <location>
        <begin position="26"/>
        <end position="625"/>
    </location>
</feature>
<dbReference type="OrthoDB" id="6022609at2759"/>
<dbReference type="InterPro" id="IPR002035">
    <property type="entry name" value="VWF_A"/>
</dbReference>
<dbReference type="Pfam" id="PF00092">
    <property type="entry name" value="VWA"/>
    <property type="match status" value="3"/>
</dbReference>
<dbReference type="KEGG" id="cvn:111131334"/>
<gene>
    <name evidence="4" type="primary">LOC111131334</name>
</gene>